<comment type="caution">
    <text evidence="3">The sequence shown here is derived from an EMBL/GenBank/DDBJ whole genome shotgun (WGS) entry which is preliminary data.</text>
</comment>
<evidence type="ECO:0000259" key="2">
    <source>
        <dbReference type="PROSITE" id="PS51502"/>
    </source>
</evidence>
<keyword evidence="4" id="KW-1185">Reference proteome</keyword>
<dbReference type="InterPro" id="IPR013097">
    <property type="entry name" value="Dabb"/>
</dbReference>
<dbReference type="Proteomes" id="UP000568486">
    <property type="component" value="Unassembled WGS sequence"/>
</dbReference>
<dbReference type="Pfam" id="PF07876">
    <property type="entry name" value="Dabb"/>
    <property type="match status" value="1"/>
</dbReference>
<evidence type="ECO:0000313" key="4">
    <source>
        <dbReference type="Proteomes" id="UP000568486"/>
    </source>
</evidence>
<organism evidence="3 4">
    <name type="scientific">Brucella ciceri</name>
    <dbReference type="NCBI Taxonomy" id="391287"/>
    <lineage>
        <taxon>Bacteria</taxon>
        <taxon>Pseudomonadati</taxon>
        <taxon>Pseudomonadota</taxon>
        <taxon>Alphaproteobacteria</taxon>
        <taxon>Hyphomicrobiales</taxon>
        <taxon>Brucellaceae</taxon>
        <taxon>Brucella/Ochrobactrum group</taxon>
        <taxon>Brucella</taxon>
    </lineage>
</organism>
<sequence length="124" mass="13867">MKDIACRHFRRRRDLLQSGKRFMIRHIVLIKFRPELEAAQIEERLQSVVALKDKIGGILSVTAGENNSPENLEKGFRHGFVVDFADGAARDAYLPHPEHAKVGKSLVEAAEGGIEGILVFDYAI</sequence>
<dbReference type="InterPro" id="IPR044662">
    <property type="entry name" value="HS1/DABB1-like"/>
</dbReference>
<accession>A0ABX1DT84</accession>
<dbReference type="InterPro" id="IPR011008">
    <property type="entry name" value="Dimeric_a/b-barrel"/>
</dbReference>
<dbReference type="SMART" id="SM00886">
    <property type="entry name" value="Dabb"/>
    <property type="match status" value="1"/>
</dbReference>
<dbReference type="PROSITE" id="PS51502">
    <property type="entry name" value="S_R_A_B_BARREL"/>
    <property type="match status" value="1"/>
</dbReference>
<protein>
    <submittedName>
        <fullName evidence="3">Dabb family protein</fullName>
    </submittedName>
</protein>
<evidence type="ECO:0000256" key="1">
    <source>
        <dbReference type="ARBA" id="ARBA00011738"/>
    </source>
</evidence>
<dbReference type="PANTHER" id="PTHR33178:SF10">
    <property type="entry name" value="STRESS-RESPONSE A_B BARREL DOMAIN-CONTAINING PROTEIN"/>
    <property type="match status" value="1"/>
</dbReference>
<name>A0ABX1DT84_9HYPH</name>
<reference evidence="3 4" key="1">
    <citation type="submission" date="2020-03" db="EMBL/GenBank/DDBJ databases">
        <title>Whole genome sequencing of clinical and environmental type strains of Ochrobactrum.</title>
        <authorList>
            <person name="Dharne M."/>
        </authorList>
    </citation>
    <scope>NUCLEOTIDE SEQUENCE [LARGE SCALE GENOMIC DNA]</scope>
    <source>
        <strain evidence="3 4">DSM 22292</strain>
    </source>
</reference>
<feature type="domain" description="Stress-response A/B barrel" evidence="2">
    <location>
        <begin position="24"/>
        <end position="122"/>
    </location>
</feature>
<evidence type="ECO:0000313" key="3">
    <source>
        <dbReference type="EMBL" id="NKC28112.1"/>
    </source>
</evidence>
<dbReference type="PANTHER" id="PTHR33178">
    <property type="match status" value="1"/>
</dbReference>
<gene>
    <name evidence="3" type="ORF">HED52_07595</name>
</gene>
<proteinExistence type="predicted"/>
<dbReference type="EMBL" id="JAAVLR010000001">
    <property type="protein sequence ID" value="NKC28112.1"/>
    <property type="molecule type" value="Genomic_DNA"/>
</dbReference>
<dbReference type="SUPFAM" id="SSF54909">
    <property type="entry name" value="Dimeric alpha+beta barrel"/>
    <property type="match status" value="1"/>
</dbReference>
<comment type="subunit">
    <text evidence="1">Homodimer.</text>
</comment>
<dbReference type="Gene3D" id="3.30.70.100">
    <property type="match status" value="1"/>
</dbReference>